<gene>
    <name evidence="1" type="ORF">NCTC11544_04928</name>
</gene>
<evidence type="ECO:0000313" key="1">
    <source>
        <dbReference type="EMBL" id="SUI86789.1"/>
    </source>
</evidence>
<organism evidence="1 2">
    <name type="scientific">Serratia quinivorans</name>
    <dbReference type="NCBI Taxonomy" id="137545"/>
    <lineage>
        <taxon>Bacteria</taxon>
        <taxon>Pseudomonadati</taxon>
        <taxon>Pseudomonadota</taxon>
        <taxon>Gammaproteobacteria</taxon>
        <taxon>Enterobacterales</taxon>
        <taxon>Yersiniaceae</taxon>
        <taxon>Serratia</taxon>
    </lineage>
</organism>
<name>A0A380AUT7_9GAMM</name>
<proteinExistence type="predicted"/>
<accession>A0A380AUT7</accession>
<dbReference type="AlphaFoldDB" id="A0A380AUT7"/>
<dbReference type="Proteomes" id="UP000255529">
    <property type="component" value="Unassembled WGS sequence"/>
</dbReference>
<dbReference type="EMBL" id="UGYN01000002">
    <property type="protein sequence ID" value="SUI86789.1"/>
    <property type="molecule type" value="Genomic_DNA"/>
</dbReference>
<evidence type="ECO:0008006" key="3">
    <source>
        <dbReference type="Google" id="ProtNLM"/>
    </source>
</evidence>
<sequence>MLLDATLRVSTSAPATATVTLNGNVATVKGVKAGSVDIIGMTNDGLMVAIAKVTVA</sequence>
<reference evidence="1 2" key="1">
    <citation type="submission" date="2018-06" db="EMBL/GenBank/DDBJ databases">
        <authorList>
            <consortium name="Pathogen Informatics"/>
            <person name="Doyle S."/>
        </authorList>
    </citation>
    <scope>NUCLEOTIDE SEQUENCE [LARGE SCALE GENOMIC DNA]</scope>
    <source>
        <strain evidence="1 2">NCTC11544</strain>
    </source>
</reference>
<evidence type="ECO:0000313" key="2">
    <source>
        <dbReference type="Proteomes" id="UP000255529"/>
    </source>
</evidence>
<dbReference type="Gene3D" id="2.60.40.1080">
    <property type="match status" value="1"/>
</dbReference>
<protein>
    <recommendedName>
        <fullName evidence="3">Bacterial Ig-like domain (Group 2)</fullName>
    </recommendedName>
</protein>